<dbReference type="Pfam" id="PF00359">
    <property type="entry name" value="PTS_EIIA_2"/>
    <property type="match status" value="1"/>
</dbReference>
<dbReference type="Gene3D" id="3.40.930.10">
    <property type="entry name" value="Mannitol-specific EII, Chain A"/>
    <property type="match status" value="1"/>
</dbReference>
<protein>
    <submittedName>
        <fullName evidence="2">PTS system component</fullName>
    </submittedName>
</protein>
<dbReference type="EMBL" id="LAQJ01000282">
    <property type="protein sequence ID" value="KKO18313.1"/>
    <property type="molecule type" value="Genomic_DNA"/>
</dbReference>
<feature type="domain" description="PTS EIIA type-2" evidence="1">
    <location>
        <begin position="19"/>
        <end position="163"/>
    </location>
</feature>
<dbReference type="PANTHER" id="PTHR47738">
    <property type="entry name" value="PTS SYSTEM FRUCTOSE-LIKE EIIA COMPONENT-RELATED"/>
    <property type="match status" value="1"/>
</dbReference>
<dbReference type="CDD" id="cd00211">
    <property type="entry name" value="PTS_IIA_fru"/>
    <property type="match status" value="1"/>
</dbReference>
<evidence type="ECO:0000313" key="3">
    <source>
        <dbReference type="Proteomes" id="UP000034954"/>
    </source>
</evidence>
<organism evidence="2 3">
    <name type="scientific">Candidatus Brocadia fulgida</name>
    <dbReference type="NCBI Taxonomy" id="380242"/>
    <lineage>
        <taxon>Bacteria</taxon>
        <taxon>Pseudomonadati</taxon>
        <taxon>Planctomycetota</taxon>
        <taxon>Candidatus Brocadiia</taxon>
        <taxon>Candidatus Brocadiales</taxon>
        <taxon>Candidatus Brocadiaceae</taxon>
        <taxon>Candidatus Brocadia</taxon>
    </lineage>
</organism>
<proteinExistence type="predicted"/>
<dbReference type="InterPro" id="IPR051541">
    <property type="entry name" value="PTS_SugarTrans_NitroReg"/>
</dbReference>
<comment type="caution">
    <text evidence="2">The sequence shown here is derived from an EMBL/GenBank/DDBJ whole genome shotgun (WGS) entry which is preliminary data.</text>
</comment>
<evidence type="ECO:0000259" key="1">
    <source>
        <dbReference type="PROSITE" id="PS51094"/>
    </source>
</evidence>
<name>A0A0M2UQE2_9BACT</name>
<accession>A0A0M2UQE2</accession>
<dbReference type="InterPro" id="IPR002178">
    <property type="entry name" value="PTS_EIIA_type-2_dom"/>
</dbReference>
<reference evidence="2 3" key="1">
    <citation type="journal article" date="2013" name="BMC Microbiol.">
        <title>Identification of the type II cytochrome c maturation pathway in anammox bacteria by comparative genomics.</title>
        <authorList>
            <person name="Ferousi C."/>
            <person name="Speth D.R."/>
            <person name="Reimann J."/>
            <person name="Op den Camp H.J."/>
            <person name="Allen J.W."/>
            <person name="Keltjens J.T."/>
            <person name="Jetten M.S."/>
        </authorList>
    </citation>
    <scope>NUCLEOTIDE SEQUENCE [LARGE SCALE GENOMIC DNA]</scope>
    <source>
        <strain evidence="2">RU1</strain>
    </source>
</reference>
<dbReference type="PROSITE" id="PS51094">
    <property type="entry name" value="PTS_EIIA_TYPE_2"/>
    <property type="match status" value="1"/>
</dbReference>
<dbReference type="AlphaFoldDB" id="A0A0M2UQE2"/>
<dbReference type="Proteomes" id="UP000034954">
    <property type="component" value="Unassembled WGS sequence"/>
</dbReference>
<keyword evidence="3" id="KW-1185">Reference proteome</keyword>
<gene>
    <name evidence="2" type="ORF">BROFUL_03040</name>
</gene>
<dbReference type="InterPro" id="IPR016152">
    <property type="entry name" value="PTrfase/Anion_transptr"/>
</dbReference>
<dbReference type="SUPFAM" id="SSF55804">
    <property type="entry name" value="Phoshotransferase/anion transport protein"/>
    <property type="match status" value="1"/>
</dbReference>
<sequence length="166" mass="18108">MPDCKGITLVKGVGMKPSDVLTKERIIINISGEGKTDVLGKMVQVAGTSGKVTSETDLLRKVMEREKIRSTGIGGGVGIPHAQTSCVTDIVGCLAISQPGVEFNAIDMQPVHVIFLIATKERFDNKYLALLSRVARLFVNESFKQKIMKSTSSEEIMNLIIENEKE</sequence>
<evidence type="ECO:0000313" key="2">
    <source>
        <dbReference type="EMBL" id="KKO18313.1"/>
    </source>
</evidence>